<dbReference type="AlphaFoldDB" id="A0A9K3D467"/>
<keyword evidence="1" id="KW-0812">Transmembrane</keyword>
<organism evidence="2 3">
    <name type="scientific">Kipferlia bialata</name>
    <dbReference type="NCBI Taxonomy" id="797122"/>
    <lineage>
        <taxon>Eukaryota</taxon>
        <taxon>Metamonada</taxon>
        <taxon>Carpediemonas-like organisms</taxon>
        <taxon>Kipferlia</taxon>
    </lineage>
</organism>
<evidence type="ECO:0000313" key="3">
    <source>
        <dbReference type="Proteomes" id="UP000265618"/>
    </source>
</evidence>
<dbReference type="EMBL" id="BDIP01003315">
    <property type="protein sequence ID" value="GIQ87548.1"/>
    <property type="molecule type" value="Genomic_DNA"/>
</dbReference>
<reference evidence="2 3" key="1">
    <citation type="journal article" date="2018" name="PLoS ONE">
        <title>The draft genome of Kipferlia bialata reveals reductive genome evolution in fornicate parasites.</title>
        <authorList>
            <person name="Tanifuji G."/>
            <person name="Takabayashi S."/>
            <person name="Kume K."/>
            <person name="Takagi M."/>
            <person name="Nakayama T."/>
            <person name="Kamikawa R."/>
            <person name="Inagaki Y."/>
            <person name="Hashimoto T."/>
        </authorList>
    </citation>
    <scope>NUCLEOTIDE SEQUENCE [LARGE SCALE GENOMIC DNA]</scope>
    <source>
        <strain evidence="2">NY0173</strain>
    </source>
</reference>
<comment type="caution">
    <text evidence="2">The sequence shown here is derived from an EMBL/GenBank/DDBJ whole genome shotgun (WGS) entry which is preliminary data.</text>
</comment>
<evidence type="ECO:0000256" key="1">
    <source>
        <dbReference type="SAM" id="Phobius"/>
    </source>
</evidence>
<feature type="transmembrane region" description="Helical" evidence="1">
    <location>
        <begin position="106"/>
        <end position="126"/>
    </location>
</feature>
<sequence>RYVALSISLSPPPPPLTHAAVPNGPCDSPLRLDIHREMLASLNADIRRRYLNQIMASEARYVRGIRTNTGSGTSPSAEKAQGMCMVVAGLIFLGFAVYALADEDTYGLVLMGLIGLLILWGGVYQVKEGTANTEWSDLIPTLVDPRTLFGILDRAAIKASKECRRNGQPVRVVVGGTRGMLTDNGDFTAWLEVLVEGHGPAETGEAGGAGVQPMASTGSAMPYPTPSAPYVPSGYQAAAPVASAPSLSPSAYQTKTTAVSAQAPSAPSVPSQGGNTVAAGVQPIMGFQPAQVGPQAPAMSYQYQAYDVSAPINAPDMQGYTPYV</sequence>
<dbReference type="Proteomes" id="UP000265618">
    <property type="component" value="Unassembled WGS sequence"/>
</dbReference>
<evidence type="ECO:0000313" key="2">
    <source>
        <dbReference type="EMBL" id="GIQ87548.1"/>
    </source>
</evidence>
<keyword evidence="1" id="KW-1133">Transmembrane helix</keyword>
<keyword evidence="1" id="KW-0472">Membrane</keyword>
<feature type="non-terminal residue" evidence="2">
    <location>
        <position position="1"/>
    </location>
</feature>
<accession>A0A9K3D467</accession>
<gene>
    <name evidence="2" type="ORF">KIPB_009604</name>
</gene>
<keyword evidence="3" id="KW-1185">Reference proteome</keyword>
<proteinExistence type="predicted"/>
<protein>
    <submittedName>
        <fullName evidence="2">Uncharacterized protein</fullName>
    </submittedName>
</protein>
<name>A0A9K3D467_9EUKA</name>
<feature type="transmembrane region" description="Helical" evidence="1">
    <location>
        <begin position="82"/>
        <end position="100"/>
    </location>
</feature>